<evidence type="ECO:0000256" key="5">
    <source>
        <dbReference type="ARBA" id="ARBA00022729"/>
    </source>
</evidence>
<dbReference type="SUPFAM" id="SSF49478">
    <property type="entry name" value="Cna protein B-type domain"/>
    <property type="match status" value="1"/>
</dbReference>
<gene>
    <name evidence="9" type="ORF">DES35_10917</name>
</gene>
<dbReference type="GO" id="GO:0044718">
    <property type="term" value="P:siderophore transmembrane transport"/>
    <property type="evidence" value="ECO:0007669"/>
    <property type="project" value="TreeGrafter"/>
</dbReference>
<dbReference type="Gene3D" id="2.40.170.20">
    <property type="entry name" value="TonB-dependent receptor, beta-barrel domain"/>
    <property type="match status" value="1"/>
</dbReference>
<evidence type="ECO:0000256" key="3">
    <source>
        <dbReference type="ARBA" id="ARBA00022452"/>
    </source>
</evidence>
<dbReference type="AlphaFoldDB" id="A0A368ZVU9"/>
<reference evidence="9 10" key="1">
    <citation type="submission" date="2018-07" db="EMBL/GenBank/DDBJ databases">
        <title>Genomic Encyclopedia of Type Strains, Phase IV (KMG-IV): sequencing the most valuable type-strain genomes for metagenomic binning, comparative biology and taxonomic classification.</title>
        <authorList>
            <person name="Goeker M."/>
        </authorList>
    </citation>
    <scope>NUCLEOTIDE SEQUENCE [LARGE SCALE GENOMIC DNA]</scope>
    <source>
        <strain evidence="9 10">DSM 21410</strain>
    </source>
</reference>
<dbReference type="Proteomes" id="UP000253517">
    <property type="component" value="Unassembled WGS sequence"/>
</dbReference>
<evidence type="ECO:0000259" key="8">
    <source>
        <dbReference type="Pfam" id="PF07715"/>
    </source>
</evidence>
<dbReference type="PANTHER" id="PTHR30069">
    <property type="entry name" value="TONB-DEPENDENT OUTER MEMBRANE RECEPTOR"/>
    <property type="match status" value="1"/>
</dbReference>
<dbReference type="InterPro" id="IPR037066">
    <property type="entry name" value="Plug_dom_sf"/>
</dbReference>
<keyword evidence="10" id="KW-1185">Reference proteome</keyword>
<dbReference type="EMBL" id="QPJS01000009">
    <property type="protein sequence ID" value="RCX01091.1"/>
    <property type="molecule type" value="Genomic_DNA"/>
</dbReference>
<keyword evidence="5" id="KW-0732">Signal</keyword>
<keyword evidence="4" id="KW-0812">Transmembrane</keyword>
<evidence type="ECO:0000256" key="6">
    <source>
        <dbReference type="ARBA" id="ARBA00023136"/>
    </source>
</evidence>
<protein>
    <submittedName>
        <fullName evidence="9">Iron complex outermembrane receptor protein</fullName>
    </submittedName>
</protein>
<dbReference type="InterPro" id="IPR012910">
    <property type="entry name" value="Plug_dom"/>
</dbReference>
<evidence type="ECO:0000256" key="1">
    <source>
        <dbReference type="ARBA" id="ARBA00004571"/>
    </source>
</evidence>
<accession>A0A368ZVU9</accession>
<proteinExistence type="predicted"/>
<evidence type="ECO:0000313" key="10">
    <source>
        <dbReference type="Proteomes" id="UP000253517"/>
    </source>
</evidence>
<name>A0A368ZVU9_9FLAO</name>
<dbReference type="InterPro" id="IPR039426">
    <property type="entry name" value="TonB-dep_rcpt-like"/>
</dbReference>
<comment type="caution">
    <text evidence="9">The sequence shown here is derived from an EMBL/GenBank/DDBJ whole genome shotgun (WGS) entry which is preliminary data.</text>
</comment>
<evidence type="ECO:0000256" key="2">
    <source>
        <dbReference type="ARBA" id="ARBA00022448"/>
    </source>
</evidence>
<dbReference type="PANTHER" id="PTHR30069:SF29">
    <property type="entry name" value="HEMOGLOBIN AND HEMOGLOBIN-HAPTOGLOBIN-BINDING PROTEIN 1-RELATED"/>
    <property type="match status" value="1"/>
</dbReference>
<organism evidence="9 10">
    <name type="scientific">Schleiferia thermophila</name>
    <dbReference type="NCBI Taxonomy" id="884107"/>
    <lineage>
        <taxon>Bacteria</taxon>
        <taxon>Pseudomonadati</taxon>
        <taxon>Bacteroidota</taxon>
        <taxon>Flavobacteriia</taxon>
        <taxon>Flavobacteriales</taxon>
        <taxon>Schleiferiaceae</taxon>
        <taxon>Schleiferia</taxon>
    </lineage>
</organism>
<feature type="domain" description="TonB-dependent receptor plug" evidence="8">
    <location>
        <begin position="114"/>
        <end position="207"/>
    </location>
</feature>
<comment type="subcellular location">
    <subcellularLocation>
        <location evidence="1">Cell outer membrane</location>
        <topology evidence="1">Multi-pass membrane protein</topology>
    </subcellularLocation>
</comment>
<dbReference type="GO" id="GO:0015344">
    <property type="term" value="F:siderophore uptake transmembrane transporter activity"/>
    <property type="evidence" value="ECO:0007669"/>
    <property type="project" value="TreeGrafter"/>
</dbReference>
<dbReference type="Pfam" id="PF07715">
    <property type="entry name" value="Plug"/>
    <property type="match status" value="1"/>
</dbReference>
<evidence type="ECO:0000313" key="9">
    <source>
        <dbReference type="EMBL" id="RCX01091.1"/>
    </source>
</evidence>
<keyword evidence="3" id="KW-1134">Transmembrane beta strand</keyword>
<sequence length="751" mass="85664">MGQDECRYRVEVKVVDKSSGRALSDAFVVFRSERGRGPGKLTDKEGVAVFKGLCEGHYHLSITHFGCSPFDGFFLIRSDTSFTAMLSHSVIELPEVLITDNRRSLEEVRMKAIRTEIRERQQFKPIADIATSVPGVQVLRTGGNISKPIIRGMNAQRIAVLNHGMVQAGQQWGNDHAPEISAFIYDSILVVRGISPVHLPAGHLGGAMLAGKSSAFADSHWHGSYAAGFETNGRGHWQHLRLDKGFADAGGIRLDAAFKRSGDMHTPNYYMRNTGMQEWSAGLLWKKNFTPVWNTVLNVDFYRTEIGILRGAHIGNVEDLKEAMSREIPFFTRDEFSYHIDLPRQEVMHLTLSSKTKIHLRNQSEVQVDLGAQINDRKEFDFRRSGENDRPALSLYQWLAFGEVKYSKNFNQLGIQYSITDNTNLPGTGILPLIPDYLSHRASLYYSGQKKLWQKEVSWGLRYDRVYYQAFPIVRSIPLEVLEDVRYYGGFTLNSTINLIQRKNFRLDYEVQLTNRIPEINELFSFGLHQGVAGIEEGNSELRREKAFQQHVNSLVHIGKVTVRADAYGYLFGDFINLEPTGELRSTIRGAFPVFAYRQYDRSLVAGADAIAEYQITEQVGLEIKSAVLYAHHLSEQKPIAWMPANRAEAGFRIKLPEVQRVKSGEWRIHVLMVDRQRRIFENQDFMPPPPGYVLFHTGVDFSIPLKKNYIAVSILMENALNKRYRDFLNRWKYFSDETGINISVSLRYKF</sequence>
<keyword evidence="6" id="KW-0472">Membrane</keyword>
<keyword evidence="7" id="KW-0998">Cell outer membrane</keyword>
<keyword evidence="2" id="KW-0813">Transport</keyword>
<dbReference type="Gene3D" id="2.170.130.10">
    <property type="entry name" value="TonB-dependent receptor, plug domain"/>
    <property type="match status" value="1"/>
</dbReference>
<evidence type="ECO:0000256" key="4">
    <source>
        <dbReference type="ARBA" id="ARBA00022692"/>
    </source>
</evidence>
<dbReference type="SUPFAM" id="SSF56935">
    <property type="entry name" value="Porins"/>
    <property type="match status" value="1"/>
</dbReference>
<keyword evidence="9" id="KW-0675">Receptor</keyword>
<dbReference type="InterPro" id="IPR036942">
    <property type="entry name" value="Beta-barrel_TonB_sf"/>
</dbReference>
<dbReference type="GO" id="GO:0009279">
    <property type="term" value="C:cell outer membrane"/>
    <property type="evidence" value="ECO:0007669"/>
    <property type="project" value="UniProtKB-SubCell"/>
</dbReference>
<evidence type="ECO:0000256" key="7">
    <source>
        <dbReference type="ARBA" id="ARBA00023237"/>
    </source>
</evidence>